<comment type="caution">
    <text evidence="1">The sequence shown here is derived from an EMBL/GenBank/DDBJ whole genome shotgun (WGS) entry which is preliminary data.</text>
</comment>
<name>A0A7Y9XWW5_9SPHN</name>
<dbReference type="GO" id="GO:0005737">
    <property type="term" value="C:cytoplasm"/>
    <property type="evidence" value="ECO:0007669"/>
    <property type="project" value="TreeGrafter"/>
</dbReference>
<organism evidence="1 2">
    <name type="scientific">Novosphingobium marinum</name>
    <dbReference type="NCBI Taxonomy" id="1514948"/>
    <lineage>
        <taxon>Bacteria</taxon>
        <taxon>Pseudomonadati</taxon>
        <taxon>Pseudomonadota</taxon>
        <taxon>Alphaproteobacteria</taxon>
        <taxon>Sphingomonadales</taxon>
        <taxon>Sphingomonadaceae</taxon>
        <taxon>Novosphingobium</taxon>
    </lineage>
</organism>
<dbReference type="SUPFAM" id="SSF51735">
    <property type="entry name" value="NAD(P)-binding Rossmann-fold domains"/>
    <property type="match status" value="1"/>
</dbReference>
<evidence type="ECO:0000313" key="2">
    <source>
        <dbReference type="Proteomes" id="UP000522081"/>
    </source>
</evidence>
<proteinExistence type="predicted"/>
<dbReference type="PANTHER" id="PTHR43544:SF12">
    <property type="entry name" value="NAD(P)-BINDING ROSSMANN-FOLD SUPERFAMILY PROTEIN"/>
    <property type="match status" value="1"/>
</dbReference>
<dbReference type="GO" id="GO:0016491">
    <property type="term" value="F:oxidoreductase activity"/>
    <property type="evidence" value="ECO:0007669"/>
    <property type="project" value="TreeGrafter"/>
</dbReference>
<dbReference type="Gene3D" id="3.40.50.720">
    <property type="entry name" value="NAD(P)-binding Rossmann-like Domain"/>
    <property type="match status" value="1"/>
</dbReference>
<keyword evidence="2" id="KW-1185">Reference proteome</keyword>
<dbReference type="Pfam" id="PF00106">
    <property type="entry name" value="adh_short"/>
    <property type="match status" value="1"/>
</dbReference>
<evidence type="ECO:0000313" key="1">
    <source>
        <dbReference type="EMBL" id="NYH94546.1"/>
    </source>
</evidence>
<dbReference type="InterPro" id="IPR002347">
    <property type="entry name" value="SDR_fam"/>
</dbReference>
<reference evidence="1 2" key="1">
    <citation type="submission" date="2020-07" db="EMBL/GenBank/DDBJ databases">
        <title>Genomic Encyclopedia of Type Strains, Phase IV (KMG-IV): sequencing the most valuable type-strain genomes for metagenomic binning, comparative biology and taxonomic classification.</title>
        <authorList>
            <person name="Goeker M."/>
        </authorList>
    </citation>
    <scope>NUCLEOTIDE SEQUENCE [LARGE SCALE GENOMIC DNA]</scope>
    <source>
        <strain evidence="1 2">DSM 29043</strain>
    </source>
</reference>
<dbReference type="InterPro" id="IPR036291">
    <property type="entry name" value="NAD(P)-bd_dom_sf"/>
</dbReference>
<dbReference type="EMBL" id="JACBZF010000001">
    <property type="protein sequence ID" value="NYH94546.1"/>
    <property type="molecule type" value="Genomic_DNA"/>
</dbReference>
<dbReference type="AlphaFoldDB" id="A0A7Y9XWW5"/>
<sequence length="234" mass="25017">MFGASGGVGRALCEALAHREDVAVVHAGARNVESVERRPRVEPFAFDLKQEQSIEAAAERIGEHGPLDLVIVATGVLQTDAYGPEKSWSAIDPVAMAEVFAINTIGPAVIGKHFIPLLRREGRPVFAALAARVGSIGDNGLGGWHSYRASKAALVMIVRNFALELGRRNRGAIAVTLHPGTVDTALSEPFQSSVPEGKLFTPAYSAERLLSVIDGLEGKDSGHQFAWDGERIPY</sequence>
<dbReference type="Proteomes" id="UP000522081">
    <property type="component" value="Unassembled WGS sequence"/>
</dbReference>
<accession>A0A7Y9XWW5</accession>
<gene>
    <name evidence="1" type="ORF">FHS75_000851</name>
</gene>
<dbReference type="PANTHER" id="PTHR43544">
    <property type="entry name" value="SHORT-CHAIN DEHYDROGENASE/REDUCTASE"/>
    <property type="match status" value="1"/>
</dbReference>
<dbReference type="PRINTS" id="PR00081">
    <property type="entry name" value="GDHRDH"/>
</dbReference>
<protein>
    <submittedName>
        <fullName evidence="1">NAD(P)-dependent dehydrogenase (Short-subunit alcohol dehydrogenase family)</fullName>
    </submittedName>
</protein>
<dbReference type="InterPro" id="IPR051468">
    <property type="entry name" value="Fungal_SecMetab_SDRs"/>
</dbReference>
<dbReference type="RefSeq" id="WP_179406448.1">
    <property type="nucleotide sequence ID" value="NZ_BMGF01000001.1"/>
</dbReference>